<reference evidence="2 3" key="1">
    <citation type="submission" date="2014-07" db="EMBL/GenBank/DDBJ databases">
        <title>Draft Genome Sequence of Gephyronic Acid Producer, Cystobacter violaceus Strain Cb vi76.</title>
        <authorList>
            <person name="Stevens D.C."/>
            <person name="Young J."/>
            <person name="Carmichael R."/>
            <person name="Tan J."/>
            <person name="Taylor R.E."/>
        </authorList>
    </citation>
    <scope>NUCLEOTIDE SEQUENCE [LARGE SCALE GENOMIC DNA]</scope>
    <source>
        <strain evidence="2 3">Cb vi76</strain>
    </source>
</reference>
<accession>A0A084SIZ0</accession>
<dbReference type="SUPFAM" id="SSF69318">
    <property type="entry name" value="Integrin alpha N-terminal domain"/>
    <property type="match status" value="1"/>
</dbReference>
<evidence type="ECO:0000256" key="1">
    <source>
        <dbReference type="ARBA" id="ARBA00022729"/>
    </source>
</evidence>
<proteinExistence type="predicted"/>
<dbReference type="InterPro" id="IPR028994">
    <property type="entry name" value="Integrin_alpha_N"/>
</dbReference>
<dbReference type="InterPro" id="IPR013517">
    <property type="entry name" value="FG-GAP"/>
</dbReference>
<dbReference type="PANTHER" id="PTHR46580">
    <property type="entry name" value="SENSOR KINASE-RELATED"/>
    <property type="match status" value="1"/>
</dbReference>
<organism evidence="2 3">
    <name type="scientific">Archangium violaceum Cb vi76</name>
    <dbReference type="NCBI Taxonomy" id="1406225"/>
    <lineage>
        <taxon>Bacteria</taxon>
        <taxon>Pseudomonadati</taxon>
        <taxon>Myxococcota</taxon>
        <taxon>Myxococcia</taxon>
        <taxon>Myxococcales</taxon>
        <taxon>Cystobacterineae</taxon>
        <taxon>Archangiaceae</taxon>
        <taxon>Archangium</taxon>
    </lineage>
</organism>
<protein>
    <recommendedName>
        <fullName evidence="4">VCBS repeat-containing protein</fullName>
    </recommendedName>
</protein>
<dbReference type="RefSeq" id="WP_043408616.1">
    <property type="nucleotide sequence ID" value="NZ_JPMI01000291.1"/>
</dbReference>
<dbReference type="AlphaFoldDB" id="A0A084SIZ0"/>
<dbReference type="Pfam" id="PF13517">
    <property type="entry name" value="FG-GAP_3"/>
    <property type="match status" value="2"/>
</dbReference>
<sequence>MFSLAAGDFNGDGRSDLAVSMQKDGYDDYLAGVLWNDATYAFTDGLFFGPSFHPSELLAADFNRDGHVDLAASFQGVCTGSAVRFTNQGNGTFRASSLTDHNFEPDDRCPRVGAPLAGDFNGDGTLDLIHDTLGLNLNPTAADGRTLPGYGFGNAGPNLGISDVDGDGRVELVQGDWRSSGVWLHLGDGHGSLKFPVQCTSPVGDRALALEDLDGDGVVDAAGTSTDRSELWLSLGEGQGRWGTPRRYAPGGVVEWVKPVDLLGDERPELLVLLRSGLLWVFPTPES</sequence>
<keyword evidence="1" id="KW-0732">Signal</keyword>
<name>A0A084SIZ0_9BACT</name>
<dbReference type="Proteomes" id="UP000028547">
    <property type="component" value="Unassembled WGS sequence"/>
</dbReference>
<dbReference type="EMBL" id="JPMI01000291">
    <property type="protein sequence ID" value="KFA88425.1"/>
    <property type="molecule type" value="Genomic_DNA"/>
</dbReference>
<dbReference type="Gene3D" id="2.130.10.130">
    <property type="entry name" value="Integrin alpha, N-terminal"/>
    <property type="match status" value="1"/>
</dbReference>
<evidence type="ECO:0000313" key="2">
    <source>
        <dbReference type="EMBL" id="KFA88425.1"/>
    </source>
</evidence>
<evidence type="ECO:0000313" key="3">
    <source>
        <dbReference type="Proteomes" id="UP000028547"/>
    </source>
</evidence>
<evidence type="ECO:0008006" key="4">
    <source>
        <dbReference type="Google" id="ProtNLM"/>
    </source>
</evidence>
<gene>
    <name evidence="2" type="ORF">Q664_41110</name>
</gene>
<comment type="caution">
    <text evidence="2">The sequence shown here is derived from an EMBL/GenBank/DDBJ whole genome shotgun (WGS) entry which is preliminary data.</text>
</comment>